<protein>
    <submittedName>
        <fullName evidence="1">Uncharacterized protein</fullName>
    </submittedName>
</protein>
<gene>
    <name evidence="1" type="ORF">RUM44_010079</name>
</gene>
<keyword evidence="2" id="KW-1185">Reference proteome</keyword>
<sequence length="301" mass="34406">MEDELTTSVITERWSGHANLVISYDALKKLYGSAEVLNTPESNACSIWKTDTSETFEPTYGFQKGFLVFTSIPPERGNQLTREVSSGAHTLPRSACKNEKRLCDSFSNDSLINKRFLGNDVECMSDIHLTAPFSAGREWIPEKNRARKQCKSTYNITLTCDKPLLEDEKNKKESNKDSNVERVCNEERVNFSTHFSANILKNGSHSSPVVKSRGRGAEICDRNKYYRNKNKPFFSNTIQSDNTGDVGKIENLDTAFTEFQGSFNSVRKNCRFYESLIRDRLKGDRIDIQYQAFRYPKTKLH</sequence>
<evidence type="ECO:0000313" key="2">
    <source>
        <dbReference type="Proteomes" id="UP001359485"/>
    </source>
</evidence>
<dbReference type="Proteomes" id="UP001359485">
    <property type="component" value="Unassembled WGS sequence"/>
</dbReference>
<organism evidence="1 2">
    <name type="scientific">Polyplax serrata</name>
    <name type="common">Common mouse louse</name>
    <dbReference type="NCBI Taxonomy" id="468196"/>
    <lineage>
        <taxon>Eukaryota</taxon>
        <taxon>Metazoa</taxon>
        <taxon>Ecdysozoa</taxon>
        <taxon>Arthropoda</taxon>
        <taxon>Hexapoda</taxon>
        <taxon>Insecta</taxon>
        <taxon>Pterygota</taxon>
        <taxon>Neoptera</taxon>
        <taxon>Paraneoptera</taxon>
        <taxon>Psocodea</taxon>
        <taxon>Troctomorpha</taxon>
        <taxon>Phthiraptera</taxon>
        <taxon>Anoplura</taxon>
        <taxon>Polyplacidae</taxon>
        <taxon>Polyplax</taxon>
    </lineage>
</organism>
<reference evidence="1 2" key="1">
    <citation type="submission" date="2023-09" db="EMBL/GenBank/DDBJ databases">
        <title>Genomes of two closely related lineages of the louse Polyplax serrata with different host specificities.</title>
        <authorList>
            <person name="Martinu J."/>
            <person name="Tarabai H."/>
            <person name="Stefka J."/>
            <person name="Hypsa V."/>
        </authorList>
    </citation>
    <scope>NUCLEOTIDE SEQUENCE [LARGE SCALE GENOMIC DNA]</scope>
    <source>
        <strain evidence="1">98ZLc_SE</strain>
    </source>
</reference>
<accession>A0ABR1AUJ7</accession>
<name>A0ABR1AUJ7_POLSC</name>
<evidence type="ECO:0000313" key="1">
    <source>
        <dbReference type="EMBL" id="KAK6627601.1"/>
    </source>
</evidence>
<comment type="caution">
    <text evidence="1">The sequence shown here is derived from an EMBL/GenBank/DDBJ whole genome shotgun (WGS) entry which is preliminary data.</text>
</comment>
<dbReference type="EMBL" id="JAWJWF010000045">
    <property type="protein sequence ID" value="KAK6627601.1"/>
    <property type="molecule type" value="Genomic_DNA"/>
</dbReference>
<proteinExistence type="predicted"/>